<gene>
    <name evidence="9" type="ORF">CDCA_CDCA15G4076</name>
</gene>
<keyword evidence="10" id="KW-1185">Reference proteome</keyword>
<evidence type="ECO:0000256" key="5">
    <source>
        <dbReference type="ARBA" id="ARBA00022968"/>
    </source>
</evidence>
<name>A0AAV9J0X6_CYACA</name>
<evidence type="ECO:0000256" key="8">
    <source>
        <dbReference type="ARBA" id="ARBA00029556"/>
    </source>
</evidence>
<comment type="subcellular location">
    <subcellularLocation>
        <location evidence="1">Endoplasmic reticulum membrane</location>
        <topology evidence="1">Single-pass type II membrane protein</topology>
    </subcellularLocation>
</comment>
<dbReference type="PANTHER" id="PTHR12804">
    <property type="entry name" value="MICROSOMAL SIGNAL PEPTIDASE 23 KD SUBUNIT SPC22/23"/>
    <property type="match status" value="1"/>
</dbReference>
<dbReference type="GO" id="GO:0006465">
    <property type="term" value="P:signal peptide processing"/>
    <property type="evidence" value="ECO:0007669"/>
    <property type="project" value="InterPro"/>
</dbReference>
<dbReference type="InterPro" id="IPR007653">
    <property type="entry name" value="SPC3"/>
</dbReference>
<keyword evidence="7" id="KW-0472">Membrane</keyword>
<evidence type="ECO:0000256" key="1">
    <source>
        <dbReference type="ARBA" id="ARBA00004648"/>
    </source>
</evidence>
<comment type="caution">
    <text evidence="9">The sequence shown here is derived from an EMBL/GenBank/DDBJ whole genome shotgun (WGS) entry which is preliminary data.</text>
</comment>
<dbReference type="Proteomes" id="UP001301350">
    <property type="component" value="Unassembled WGS sequence"/>
</dbReference>
<keyword evidence="4" id="KW-0256">Endoplasmic reticulum</keyword>
<sequence length="177" mass="20364">MTWKNRLISYTSVILLGFMVMGAVQGAVGWWDCRQAVARLPPVQLLEARVLAHRRGGSRSGTEQVLLGLDVQMDWSTLWHWTVRQIFVTVVAEWNDGRDRAVLWDRVLPSRNATRMELRNIKAKFPLRAFEDDALDGQEVRIGLQYMIMPYLARYVSGHVKGKTQLRLDLPTESITR</sequence>
<organism evidence="9 10">
    <name type="scientific">Cyanidium caldarium</name>
    <name type="common">Red alga</name>
    <dbReference type="NCBI Taxonomy" id="2771"/>
    <lineage>
        <taxon>Eukaryota</taxon>
        <taxon>Rhodophyta</taxon>
        <taxon>Bangiophyceae</taxon>
        <taxon>Cyanidiales</taxon>
        <taxon>Cyanidiaceae</taxon>
        <taxon>Cyanidium</taxon>
    </lineage>
</organism>
<dbReference type="GO" id="GO:0005787">
    <property type="term" value="C:signal peptidase complex"/>
    <property type="evidence" value="ECO:0007669"/>
    <property type="project" value="InterPro"/>
</dbReference>
<evidence type="ECO:0000256" key="7">
    <source>
        <dbReference type="ARBA" id="ARBA00023136"/>
    </source>
</evidence>
<evidence type="ECO:0000313" key="10">
    <source>
        <dbReference type="Proteomes" id="UP001301350"/>
    </source>
</evidence>
<dbReference type="AlphaFoldDB" id="A0AAV9J0X6"/>
<comment type="similarity">
    <text evidence="2">Belongs to the SPCS3 family.</text>
</comment>
<keyword evidence="6" id="KW-1133">Transmembrane helix</keyword>
<keyword evidence="5" id="KW-0735">Signal-anchor</keyword>
<proteinExistence type="inferred from homology"/>
<reference evidence="9 10" key="1">
    <citation type="submission" date="2022-07" db="EMBL/GenBank/DDBJ databases">
        <title>Genome-wide signatures of adaptation to extreme environments.</title>
        <authorList>
            <person name="Cho C.H."/>
            <person name="Yoon H.S."/>
        </authorList>
    </citation>
    <scope>NUCLEOTIDE SEQUENCE [LARGE SCALE GENOMIC DNA]</scope>
    <source>
        <strain evidence="9 10">DBV 063 E5</strain>
    </source>
</reference>
<dbReference type="GO" id="GO:0045047">
    <property type="term" value="P:protein targeting to ER"/>
    <property type="evidence" value="ECO:0007669"/>
    <property type="project" value="TreeGrafter"/>
</dbReference>
<evidence type="ECO:0000256" key="3">
    <source>
        <dbReference type="ARBA" id="ARBA00022692"/>
    </source>
</evidence>
<protein>
    <recommendedName>
        <fullName evidence="8">Signal peptidase complex subunit 3</fullName>
    </recommendedName>
</protein>
<evidence type="ECO:0000256" key="6">
    <source>
        <dbReference type="ARBA" id="ARBA00022989"/>
    </source>
</evidence>
<keyword evidence="3" id="KW-0812">Transmembrane</keyword>
<evidence type="ECO:0000256" key="4">
    <source>
        <dbReference type="ARBA" id="ARBA00022824"/>
    </source>
</evidence>
<dbReference type="PANTHER" id="PTHR12804:SF0">
    <property type="entry name" value="SIGNAL PEPTIDASE COMPLEX SUBUNIT 3"/>
    <property type="match status" value="1"/>
</dbReference>
<dbReference type="EMBL" id="JANCYW010000015">
    <property type="protein sequence ID" value="KAK4538051.1"/>
    <property type="molecule type" value="Genomic_DNA"/>
</dbReference>
<accession>A0AAV9J0X6</accession>
<evidence type="ECO:0000313" key="9">
    <source>
        <dbReference type="EMBL" id="KAK4538051.1"/>
    </source>
</evidence>
<dbReference type="PIRSF" id="PIRSF016089">
    <property type="entry name" value="SPC22"/>
    <property type="match status" value="1"/>
</dbReference>
<dbReference type="Pfam" id="PF04573">
    <property type="entry name" value="SPC22"/>
    <property type="match status" value="1"/>
</dbReference>
<evidence type="ECO:0000256" key="2">
    <source>
        <dbReference type="ARBA" id="ARBA00009289"/>
    </source>
</evidence>